<dbReference type="PANTHER" id="PTHR43364">
    <property type="entry name" value="NADH-SPECIFIC METHYLGLYOXAL REDUCTASE-RELATED"/>
    <property type="match status" value="1"/>
</dbReference>
<dbReference type="AlphaFoldDB" id="A0A8S7U4J6"/>
<dbReference type="GO" id="GO:0005829">
    <property type="term" value="C:cytosol"/>
    <property type="evidence" value="ECO:0007669"/>
    <property type="project" value="TreeGrafter"/>
</dbReference>
<feature type="domain" description="NADP-dependent oxidoreductase" evidence="2">
    <location>
        <begin position="15"/>
        <end position="320"/>
    </location>
</feature>
<dbReference type="RefSeq" id="WP_000723711.1">
    <property type="nucleotide sequence ID" value="NZ_LVOH01000158.1"/>
</dbReference>
<dbReference type="EC" id="1.1.1.-" evidence="3"/>
<dbReference type="EMBL" id="AASWOY010000033">
    <property type="protein sequence ID" value="EFH6649923.1"/>
    <property type="molecule type" value="Genomic_DNA"/>
</dbReference>
<dbReference type="InterPro" id="IPR036812">
    <property type="entry name" value="NAD(P)_OxRdtase_dom_sf"/>
</dbReference>
<dbReference type="SUPFAM" id="SSF51430">
    <property type="entry name" value="NAD(P)-linked oxidoreductase"/>
    <property type="match status" value="1"/>
</dbReference>
<evidence type="ECO:0000256" key="1">
    <source>
        <dbReference type="ARBA" id="ARBA00023002"/>
    </source>
</evidence>
<evidence type="ECO:0000259" key="2">
    <source>
        <dbReference type="Pfam" id="PF00248"/>
    </source>
</evidence>
<dbReference type="Proteomes" id="UP000530628">
    <property type="component" value="Unassembled WGS sequence"/>
</dbReference>
<dbReference type="CDD" id="cd19149">
    <property type="entry name" value="AKR_AKR11B2"/>
    <property type="match status" value="1"/>
</dbReference>
<dbReference type="Gene3D" id="3.20.20.100">
    <property type="entry name" value="NADP-dependent oxidoreductase domain"/>
    <property type="match status" value="1"/>
</dbReference>
<sequence length="350" mass="39096">MKKIPLGTTDITLSRMGLGTWAIGGGPAWNGDLDRQICIDTILEAHRCGINLIDTAPGYNFGNSEVIVGQALKKLPREQVVVETKCGIVWERKGSLFNKVGDRQLYKNLSPESIREEVAASLQRLGIDYIDIYMTHWQSVPPFFTPIAETVAVLNELKSEGKIRAIGAANVDADHIREYLQYGELDIIQAKYSILDRAMENELLPLCRDNGIVVQVYSPLEQGLLTGTITRDYVPGGARANKVWFQRENMLKVIDMLEQWQPLCARYQCTIPTLALAWILKQSDLISILSGATAPEQVRENVAALNINLSDADATLMREMAEAWSVKYSTRFTSVSVKTVMKICDSNRLF</sequence>
<reference evidence="3 4" key="1">
    <citation type="submission" date="2019-11" db="EMBL/GenBank/DDBJ databases">
        <authorList>
            <consortium name="GenomeTrakr network: Whole genome sequencing for foodborne pathogen traceback"/>
        </authorList>
    </citation>
    <scope>NUCLEOTIDE SEQUENCE [LARGE SCALE GENOMIC DNA]</scope>
    <source>
        <strain evidence="3 4">PSU-2072</strain>
    </source>
</reference>
<name>A0A8S7U4J6_ECOLX</name>
<gene>
    <name evidence="3" type="primary">ydjG</name>
    <name evidence="3" type="ORF">GNW61_14390</name>
</gene>
<dbReference type="PANTHER" id="PTHR43364:SF4">
    <property type="entry name" value="NAD(P)-LINKED OXIDOREDUCTASE SUPERFAMILY PROTEIN"/>
    <property type="match status" value="1"/>
</dbReference>
<accession>A0A8S7U4J6</accession>
<dbReference type="InterPro" id="IPR020471">
    <property type="entry name" value="AKR"/>
</dbReference>
<dbReference type="InterPro" id="IPR050523">
    <property type="entry name" value="AKR_Detox_Biosynth"/>
</dbReference>
<keyword evidence="1 3" id="KW-0560">Oxidoreductase</keyword>
<protein>
    <submittedName>
        <fullName evidence="3">NADH-dependent methylglyoxal reductase</fullName>
        <ecNumber evidence="3">1.1.1.-</ecNumber>
    </submittedName>
</protein>
<organism evidence="3 4">
    <name type="scientific">Escherichia coli</name>
    <dbReference type="NCBI Taxonomy" id="562"/>
    <lineage>
        <taxon>Bacteria</taxon>
        <taxon>Pseudomonadati</taxon>
        <taxon>Pseudomonadota</taxon>
        <taxon>Gammaproteobacteria</taxon>
        <taxon>Enterobacterales</taxon>
        <taxon>Enterobacteriaceae</taxon>
        <taxon>Escherichia</taxon>
    </lineage>
</organism>
<dbReference type="Pfam" id="PF00248">
    <property type="entry name" value="Aldo_ket_red"/>
    <property type="match status" value="1"/>
</dbReference>
<dbReference type="InterPro" id="IPR023210">
    <property type="entry name" value="NADP_OxRdtase_dom"/>
</dbReference>
<dbReference type="FunFam" id="3.20.20.100:FF:000022">
    <property type="entry name" value="Oxidoreductase, aldo/keto reductase family"/>
    <property type="match status" value="1"/>
</dbReference>
<evidence type="ECO:0000313" key="4">
    <source>
        <dbReference type="Proteomes" id="UP000530628"/>
    </source>
</evidence>
<comment type="caution">
    <text evidence="3">The sequence shown here is derived from an EMBL/GenBank/DDBJ whole genome shotgun (WGS) entry which is preliminary data.</text>
</comment>
<evidence type="ECO:0000313" key="3">
    <source>
        <dbReference type="EMBL" id="EFH6649923.1"/>
    </source>
</evidence>
<proteinExistence type="predicted"/>
<dbReference type="GO" id="GO:0016491">
    <property type="term" value="F:oxidoreductase activity"/>
    <property type="evidence" value="ECO:0007669"/>
    <property type="project" value="UniProtKB-KW"/>
</dbReference>
<dbReference type="PRINTS" id="PR00069">
    <property type="entry name" value="ALDKETRDTASE"/>
</dbReference>